<dbReference type="RefSeq" id="WP_283759087.1">
    <property type="nucleotide sequence ID" value="NZ_JAQOSQ010000015.1"/>
</dbReference>
<name>A0ABT7C1M9_9CYAN</name>
<evidence type="ECO:0000256" key="4">
    <source>
        <dbReference type="ARBA" id="ARBA00022452"/>
    </source>
</evidence>
<dbReference type="PANTHER" id="PTHR34597">
    <property type="entry name" value="SLR1661 PROTEIN"/>
    <property type="match status" value="1"/>
</dbReference>
<keyword evidence="3" id="KW-0813">Transport</keyword>
<gene>
    <name evidence="10" type="ORF">PMH09_14700</name>
</gene>
<reference evidence="10 11" key="1">
    <citation type="submission" date="2023-01" db="EMBL/GenBank/DDBJ databases">
        <title>Novel diversity within Roseofilum (Cyanobacteria; Desertifilaceae) from marine benthic mats with descriptions of four novel species.</title>
        <authorList>
            <person name="Wang Y."/>
            <person name="Berthold D.E."/>
            <person name="Hu J."/>
            <person name="Lefler F.W."/>
            <person name="Laughinghouse H.D. IV."/>
        </authorList>
    </citation>
    <scope>NUCLEOTIDE SEQUENCE [LARGE SCALE GENOMIC DNA]</scope>
    <source>
        <strain evidence="10 11">BLCC-M143</strain>
    </source>
</reference>
<keyword evidence="11" id="KW-1185">Reference proteome</keyword>
<comment type="caution">
    <text evidence="10">The sequence shown here is derived from an EMBL/GenBank/DDBJ whole genome shotgun (WGS) entry which is preliminary data.</text>
</comment>
<dbReference type="EMBL" id="JAQOSQ010000015">
    <property type="protein sequence ID" value="MDJ1184433.1"/>
    <property type="molecule type" value="Genomic_DNA"/>
</dbReference>
<dbReference type="Gene3D" id="2.40.160.50">
    <property type="entry name" value="membrane protein fhac: a member of the omp85/tpsb transporter family"/>
    <property type="match status" value="1"/>
</dbReference>
<feature type="domain" description="POTRA" evidence="9">
    <location>
        <begin position="84"/>
        <end position="159"/>
    </location>
</feature>
<dbReference type="Pfam" id="PF03865">
    <property type="entry name" value="ShlB"/>
    <property type="match status" value="1"/>
</dbReference>
<dbReference type="InterPro" id="IPR005565">
    <property type="entry name" value="Hemolysn_activator_HlyB_C"/>
</dbReference>
<keyword evidence="6" id="KW-0653">Protein transport</keyword>
<dbReference type="PANTHER" id="PTHR34597:SF3">
    <property type="entry name" value="OUTER MEMBRANE TRANSPORTER CDIB"/>
    <property type="match status" value="1"/>
</dbReference>
<accession>A0ABT7C1M9</accession>
<keyword evidence="7" id="KW-0472">Membrane</keyword>
<protein>
    <submittedName>
        <fullName evidence="10">ShlB/FhaC/HecB family hemolysin secretion/activation protein</fullName>
    </submittedName>
</protein>
<keyword evidence="4" id="KW-1134">Transmembrane beta strand</keyword>
<evidence type="ECO:0000256" key="5">
    <source>
        <dbReference type="ARBA" id="ARBA00022692"/>
    </source>
</evidence>
<evidence type="ECO:0000256" key="1">
    <source>
        <dbReference type="ARBA" id="ARBA00004442"/>
    </source>
</evidence>
<dbReference type="PROSITE" id="PS51779">
    <property type="entry name" value="POTRA"/>
    <property type="match status" value="1"/>
</dbReference>
<dbReference type="InterPro" id="IPR051544">
    <property type="entry name" value="TPS_OM_transporter"/>
</dbReference>
<keyword evidence="5" id="KW-0812">Transmembrane</keyword>
<dbReference type="InterPro" id="IPR013686">
    <property type="entry name" value="Polypept-transport_assoc_ShlB"/>
</dbReference>
<dbReference type="InterPro" id="IPR034746">
    <property type="entry name" value="POTRA"/>
</dbReference>
<evidence type="ECO:0000256" key="7">
    <source>
        <dbReference type="ARBA" id="ARBA00023136"/>
    </source>
</evidence>
<organism evidence="10 11">
    <name type="scientific">Roseofilum casamattae BLCC-M143</name>
    <dbReference type="NCBI Taxonomy" id="3022442"/>
    <lineage>
        <taxon>Bacteria</taxon>
        <taxon>Bacillati</taxon>
        <taxon>Cyanobacteriota</taxon>
        <taxon>Cyanophyceae</taxon>
        <taxon>Desertifilales</taxon>
        <taxon>Desertifilaceae</taxon>
        <taxon>Roseofilum</taxon>
        <taxon>Roseofilum casamattae</taxon>
    </lineage>
</organism>
<evidence type="ECO:0000256" key="6">
    <source>
        <dbReference type="ARBA" id="ARBA00022927"/>
    </source>
</evidence>
<evidence type="ECO:0000256" key="3">
    <source>
        <dbReference type="ARBA" id="ARBA00022448"/>
    </source>
</evidence>
<proteinExistence type="inferred from homology"/>
<comment type="similarity">
    <text evidence="2">Belongs to the TPS (TC 1.B.20) family.</text>
</comment>
<dbReference type="Proteomes" id="UP001232992">
    <property type="component" value="Unassembled WGS sequence"/>
</dbReference>
<evidence type="ECO:0000313" key="11">
    <source>
        <dbReference type="Proteomes" id="UP001232992"/>
    </source>
</evidence>
<evidence type="ECO:0000259" key="9">
    <source>
        <dbReference type="PROSITE" id="PS51779"/>
    </source>
</evidence>
<keyword evidence="8" id="KW-0998">Cell outer membrane</keyword>
<sequence length="577" mass="64827">MNSDGILWQLMGTSDRRSRLLLILFIFTGLTSAQSAIGQTPLPSSDAETTVLECPIHNSSTPIEQVASNRQLTEEISGETLEFFRVTGFEFIGNTVFSQAELDRALVEFRDRDLRFADLIEAVSIVTKLYNDDGYLNSYAVPYEQKITDGIIKIAIIEGGLGTISLIRQGRGRLRPQYICRRLAIASAPLNTQKLLHALRLLQLDPLIANLSANLVEGPRPEEHDLQLYFEETPTFNIDLGADNSRAPSVGSFRRHIQLSHQNLLGFGDRLYLAYSNTDGSDNFSTSYTIPLNARNGILRLAYGTATNRVIEPPFNAIDLRGDSRYFDITLRQPLWQNEQREFGFGVGFARRETDTSILGSSFPLSQGGDRRGRTRLSVLQVSQDALWRGERQSFIVQSQFNFGLGLFGATARSQPPDGRFFAWRGQAQWLYRFAPNTLLLVKSNLQLSDRELVSLERFGLGGAGTVRGYRQEIRLTDNGALASVELRYPIIGNTQSQWGMLQVAPFIDLGTGWNHDRDSNLSPQTLASVGLGLRWQMRDRARASLYWGFPLVDVDSRDRTWQENGLHFSVQTRFSL</sequence>
<comment type="subcellular location">
    <subcellularLocation>
        <location evidence="1">Cell outer membrane</location>
    </subcellularLocation>
</comment>
<evidence type="ECO:0000256" key="2">
    <source>
        <dbReference type="ARBA" id="ARBA00009055"/>
    </source>
</evidence>
<dbReference type="Gene3D" id="3.10.20.310">
    <property type="entry name" value="membrane protein fhac"/>
    <property type="match status" value="1"/>
</dbReference>
<dbReference type="Pfam" id="PF08479">
    <property type="entry name" value="POTRA_2"/>
    <property type="match status" value="1"/>
</dbReference>
<evidence type="ECO:0000256" key="8">
    <source>
        <dbReference type="ARBA" id="ARBA00023237"/>
    </source>
</evidence>
<evidence type="ECO:0000313" key="10">
    <source>
        <dbReference type="EMBL" id="MDJ1184433.1"/>
    </source>
</evidence>